<name>A0A8I2YES0_9AGAM</name>
<dbReference type="AlphaFoldDB" id="A0A8I2YES0"/>
<dbReference type="Proteomes" id="UP000683000">
    <property type="component" value="Unassembled WGS sequence"/>
</dbReference>
<gene>
    <name evidence="1" type="ORF">JVT61DRAFT_12053</name>
</gene>
<protein>
    <submittedName>
        <fullName evidence="1">Uncharacterized protein</fullName>
    </submittedName>
</protein>
<organism evidence="1 2">
    <name type="scientific">Boletus reticuloceps</name>
    <dbReference type="NCBI Taxonomy" id="495285"/>
    <lineage>
        <taxon>Eukaryota</taxon>
        <taxon>Fungi</taxon>
        <taxon>Dikarya</taxon>
        <taxon>Basidiomycota</taxon>
        <taxon>Agaricomycotina</taxon>
        <taxon>Agaricomycetes</taxon>
        <taxon>Agaricomycetidae</taxon>
        <taxon>Boletales</taxon>
        <taxon>Boletineae</taxon>
        <taxon>Boletaceae</taxon>
        <taxon>Boletoideae</taxon>
        <taxon>Boletus</taxon>
    </lineage>
</organism>
<sequence>MQWAKGETEFISLTEKLEALRGYNPKDWNNIFHKVLNHSEDNDTLGTVTAVDNAMQAHGISVVDLSI</sequence>
<comment type="caution">
    <text evidence="1">The sequence shown here is derived from an EMBL/GenBank/DDBJ whole genome shotgun (WGS) entry which is preliminary data.</text>
</comment>
<dbReference type="EMBL" id="JAGFBS010000051">
    <property type="protein sequence ID" value="KAG6370438.1"/>
    <property type="molecule type" value="Genomic_DNA"/>
</dbReference>
<proteinExistence type="predicted"/>
<evidence type="ECO:0000313" key="2">
    <source>
        <dbReference type="Proteomes" id="UP000683000"/>
    </source>
</evidence>
<accession>A0A8I2YES0</accession>
<evidence type="ECO:0000313" key="1">
    <source>
        <dbReference type="EMBL" id="KAG6370438.1"/>
    </source>
</evidence>
<keyword evidence="2" id="KW-1185">Reference proteome</keyword>
<reference evidence="1" key="1">
    <citation type="submission" date="2021-03" db="EMBL/GenBank/DDBJ databases">
        <title>Evolutionary innovations through gain and loss of genes in the ectomycorrhizal Boletales.</title>
        <authorList>
            <person name="Wu G."/>
            <person name="Miyauchi S."/>
            <person name="Morin E."/>
            <person name="Yang Z.-L."/>
            <person name="Xu J."/>
            <person name="Martin F.M."/>
        </authorList>
    </citation>
    <scope>NUCLEOTIDE SEQUENCE</scope>
    <source>
        <strain evidence="1">BR01</strain>
    </source>
</reference>